<evidence type="ECO:0000256" key="4">
    <source>
        <dbReference type="ARBA" id="ARBA00023136"/>
    </source>
</evidence>
<dbReference type="Pfam" id="PF05105">
    <property type="entry name" value="Phage_holin_4_1"/>
    <property type="match status" value="1"/>
</dbReference>
<organism evidence="6">
    <name type="scientific">uncultured Caudovirales phage</name>
    <dbReference type="NCBI Taxonomy" id="2100421"/>
    <lineage>
        <taxon>Viruses</taxon>
        <taxon>Duplodnaviria</taxon>
        <taxon>Heunggongvirae</taxon>
        <taxon>Uroviricota</taxon>
        <taxon>Caudoviricetes</taxon>
        <taxon>Peduoviridae</taxon>
        <taxon>Maltschvirus</taxon>
        <taxon>Maltschvirus maltsch</taxon>
    </lineage>
</organism>
<comment type="subcellular location">
    <subcellularLocation>
        <location evidence="1">Host membrane</location>
        <topology evidence="1">Multi-pass membrane protein</topology>
    </subcellularLocation>
</comment>
<reference evidence="6" key="1">
    <citation type="submission" date="2020-04" db="EMBL/GenBank/DDBJ databases">
        <authorList>
            <person name="Chiriac C."/>
            <person name="Salcher M."/>
            <person name="Ghai R."/>
            <person name="Kavagutti S V."/>
        </authorList>
    </citation>
    <scope>NUCLEOTIDE SEQUENCE</scope>
</reference>
<proteinExistence type="predicted"/>
<dbReference type="GO" id="GO:0033644">
    <property type="term" value="C:host cell membrane"/>
    <property type="evidence" value="ECO:0007669"/>
    <property type="project" value="UniProtKB-SubCell"/>
</dbReference>
<keyword evidence="4 5" id="KW-0472">Membrane</keyword>
<evidence type="ECO:0000256" key="3">
    <source>
        <dbReference type="ARBA" id="ARBA00022989"/>
    </source>
</evidence>
<evidence type="ECO:0000256" key="1">
    <source>
        <dbReference type="ARBA" id="ARBA00004301"/>
    </source>
</evidence>
<name>A0A6J5MW85_9CAUD</name>
<evidence type="ECO:0000256" key="5">
    <source>
        <dbReference type="SAM" id="Phobius"/>
    </source>
</evidence>
<gene>
    <name evidence="6" type="ORF">UFOVP595_19</name>
</gene>
<feature type="transmembrane region" description="Helical" evidence="5">
    <location>
        <begin position="65"/>
        <end position="82"/>
    </location>
</feature>
<evidence type="ECO:0000313" key="6">
    <source>
        <dbReference type="EMBL" id="CAB4151525.1"/>
    </source>
</evidence>
<dbReference type="EMBL" id="LR796568">
    <property type="protein sequence ID" value="CAB4151525.1"/>
    <property type="molecule type" value="Genomic_DNA"/>
</dbReference>
<protein>
    <submittedName>
        <fullName evidence="6">Bacteriophage holin family</fullName>
    </submittedName>
</protein>
<keyword evidence="2 5" id="KW-0812">Transmembrane</keyword>
<accession>A0A6J5MW85</accession>
<dbReference type="InterPro" id="IPR006480">
    <property type="entry name" value="Phage_holin_4_1"/>
</dbReference>
<sequence length="123" mass="13860">MKNYFLNNINLILTFLAVYFAPAYPIMIGIGFLITMDFVTGILAAKKRGEIITSKKMRPTIMKGFGYMASILIAFVMQNVFLTDMEVMKIVSGLIAMIELKSLDENLTSITGKSIFKQFLKDK</sequence>
<evidence type="ECO:0000256" key="2">
    <source>
        <dbReference type="ARBA" id="ARBA00022692"/>
    </source>
</evidence>
<feature type="transmembrane region" description="Helical" evidence="5">
    <location>
        <begin position="12"/>
        <end position="45"/>
    </location>
</feature>
<keyword evidence="3 5" id="KW-1133">Transmembrane helix</keyword>